<feature type="domain" description="Histidine kinase-like sensor" evidence="10">
    <location>
        <begin position="37"/>
        <end position="120"/>
    </location>
</feature>
<dbReference type="CDD" id="cd12915">
    <property type="entry name" value="PDC2_DGC_like"/>
    <property type="match status" value="1"/>
</dbReference>
<evidence type="ECO:0000256" key="3">
    <source>
        <dbReference type="ARBA" id="ARBA00022553"/>
    </source>
</evidence>
<evidence type="ECO:0000256" key="6">
    <source>
        <dbReference type="ARBA" id="ARBA00022777"/>
    </source>
</evidence>
<dbReference type="PANTHER" id="PTHR41523">
    <property type="entry name" value="TWO-COMPONENT SYSTEM SENSOR PROTEIN"/>
    <property type="match status" value="1"/>
</dbReference>
<dbReference type="Gene3D" id="3.30.450.20">
    <property type="entry name" value="PAS domain"/>
    <property type="match status" value="2"/>
</dbReference>
<feature type="transmembrane region" description="Helical" evidence="8">
    <location>
        <begin position="137"/>
        <end position="159"/>
    </location>
</feature>
<dbReference type="EC" id="2.7.13.3" evidence="2"/>
<keyword evidence="4" id="KW-0808">Transferase</keyword>
<evidence type="ECO:0000313" key="11">
    <source>
        <dbReference type="EMBL" id="SDH14790.1"/>
    </source>
</evidence>
<keyword evidence="12" id="KW-1185">Reference proteome</keyword>
<keyword evidence="3" id="KW-0597">Phosphoprotein</keyword>
<dbReference type="InterPro" id="IPR054327">
    <property type="entry name" value="His-kinase-like_sensor"/>
</dbReference>
<dbReference type="AlphaFoldDB" id="A0A1G8A2Z9"/>
<dbReference type="InterPro" id="IPR011495">
    <property type="entry name" value="Sig_transdc_His_kin_sub2_dim/P"/>
</dbReference>
<dbReference type="GO" id="GO:0005524">
    <property type="term" value="F:ATP binding"/>
    <property type="evidence" value="ECO:0007669"/>
    <property type="project" value="UniProtKB-KW"/>
</dbReference>
<evidence type="ECO:0000256" key="7">
    <source>
        <dbReference type="ARBA" id="ARBA00022840"/>
    </source>
</evidence>
<evidence type="ECO:0000256" key="8">
    <source>
        <dbReference type="SAM" id="Phobius"/>
    </source>
</evidence>
<dbReference type="GO" id="GO:0004673">
    <property type="term" value="F:protein histidine kinase activity"/>
    <property type="evidence" value="ECO:0007669"/>
    <property type="project" value="UniProtKB-EC"/>
</dbReference>
<evidence type="ECO:0000259" key="10">
    <source>
        <dbReference type="Pfam" id="PF22588"/>
    </source>
</evidence>
<dbReference type="Proteomes" id="UP000199495">
    <property type="component" value="Unassembled WGS sequence"/>
</dbReference>
<keyword evidence="7" id="KW-0067">ATP-binding</keyword>
<dbReference type="EMBL" id="FNCS01000025">
    <property type="protein sequence ID" value="SDH14790.1"/>
    <property type="molecule type" value="Genomic_DNA"/>
</dbReference>
<name>A0A1G8A2Z9_9HYPH</name>
<keyword evidence="8" id="KW-0812">Transmembrane</keyword>
<proteinExistence type="predicted"/>
<dbReference type="PANTHER" id="PTHR41523:SF8">
    <property type="entry name" value="ETHYLENE RESPONSE SENSOR PROTEIN"/>
    <property type="match status" value="1"/>
</dbReference>
<dbReference type="Pfam" id="PF22588">
    <property type="entry name" value="dCache_1_like"/>
    <property type="match status" value="1"/>
</dbReference>
<evidence type="ECO:0000256" key="2">
    <source>
        <dbReference type="ARBA" id="ARBA00012438"/>
    </source>
</evidence>
<evidence type="ECO:0000256" key="5">
    <source>
        <dbReference type="ARBA" id="ARBA00022741"/>
    </source>
</evidence>
<evidence type="ECO:0000313" key="12">
    <source>
        <dbReference type="Proteomes" id="UP000199495"/>
    </source>
</evidence>
<evidence type="ECO:0000256" key="1">
    <source>
        <dbReference type="ARBA" id="ARBA00000085"/>
    </source>
</evidence>
<gene>
    <name evidence="11" type="ORF">SAMN04487974_1252</name>
</gene>
<dbReference type="STRING" id="440168.SAMN04487974_1252"/>
<dbReference type="Pfam" id="PF07568">
    <property type="entry name" value="HisKA_2"/>
    <property type="match status" value="1"/>
</dbReference>
<keyword evidence="6 11" id="KW-0418">Kinase</keyword>
<evidence type="ECO:0000256" key="4">
    <source>
        <dbReference type="ARBA" id="ARBA00022679"/>
    </source>
</evidence>
<feature type="domain" description="Signal transduction histidine kinase subgroup 2 dimerisation and phosphoacceptor" evidence="9">
    <location>
        <begin position="182"/>
        <end position="224"/>
    </location>
</feature>
<protein>
    <recommendedName>
        <fullName evidence="2">histidine kinase</fullName>
        <ecNumber evidence="2">2.7.13.3</ecNumber>
    </recommendedName>
</protein>
<keyword evidence="8" id="KW-1133">Transmembrane helix</keyword>
<evidence type="ECO:0000259" key="9">
    <source>
        <dbReference type="Pfam" id="PF07568"/>
    </source>
</evidence>
<reference evidence="11 12" key="1">
    <citation type="submission" date="2016-10" db="EMBL/GenBank/DDBJ databases">
        <authorList>
            <person name="de Groot N.N."/>
        </authorList>
    </citation>
    <scope>NUCLEOTIDE SEQUENCE [LARGE SCALE GENOMIC DNA]</scope>
    <source>
        <strain evidence="11 12">CGMCC 1.10267</strain>
    </source>
</reference>
<keyword evidence="8" id="KW-0472">Membrane</keyword>
<comment type="catalytic activity">
    <reaction evidence="1">
        <text>ATP + protein L-histidine = ADP + protein N-phospho-L-histidine.</text>
        <dbReference type="EC" id="2.7.13.3"/>
    </reaction>
</comment>
<organism evidence="11 12">
    <name type="scientific">Pelagibacterium luteolum</name>
    <dbReference type="NCBI Taxonomy" id="440168"/>
    <lineage>
        <taxon>Bacteria</taxon>
        <taxon>Pseudomonadati</taxon>
        <taxon>Pseudomonadota</taxon>
        <taxon>Alphaproteobacteria</taxon>
        <taxon>Hyphomicrobiales</taxon>
        <taxon>Devosiaceae</taxon>
        <taxon>Pelagibacterium</taxon>
    </lineage>
</organism>
<sequence>MLGEGTQATGYVVAKRLTNNGTFAGVAAVSISNQMLAEVWRSLDLDDGSAISLVRNDGWIVARHPAPAEVSTLIDYELFTEHLARAPQGTYLAEASPVDGARRIVGYRTLDTIPLVAIAALSTDAAMARFWQNVAIVLALIIPGLGGMLAALGWLLRILKRDRKTREKLAEAVEKNHVLFREIHHRVKNNLQAVSSLVQLQPVPAAVKGEMGRRIAAMVAVHEHI</sequence>
<accession>A0A1G8A2Z9</accession>
<keyword evidence="5" id="KW-0547">Nucleotide-binding</keyword>